<dbReference type="InterPro" id="IPR000253">
    <property type="entry name" value="FHA_dom"/>
</dbReference>
<dbReference type="InterPro" id="IPR008271">
    <property type="entry name" value="Ser/Thr_kinase_AS"/>
</dbReference>
<evidence type="ECO:0000256" key="3">
    <source>
        <dbReference type="PROSITE-ProRule" id="PRU10141"/>
    </source>
</evidence>
<dbReference type="PROSITE" id="PS50006">
    <property type="entry name" value="FHA_DOMAIN"/>
    <property type="match status" value="1"/>
</dbReference>
<dbReference type="InterPro" id="IPR000719">
    <property type="entry name" value="Prot_kinase_dom"/>
</dbReference>
<reference evidence="7" key="1">
    <citation type="submission" date="2023-06" db="EMBL/GenBank/DDBJ databases">
        <authorList>
            <person name="Delattre M."/>
        </authorList>
    </citation>
    <scope>NUCLEOTIDE SEQUENCE</scope>
    <source>
        <strain evidence="7">AF72</strain>
    </source>
</reference>
<name>A0AA36CKE4_9BILA</name>
<dbReference type="SUPFAM" id="SSF49879">
    <property type="entry name" value="SMAD/FHA domain"/>
    <property type="match status" value="1"/>
</dbReference>
<dbReference type="PROSITE" id="PS00107">
    <property type="entry name" value="PROTEIN_KINASE_ATP"/>
    <property type="match status" value="1"/>
</dbReference>
<evidence type="ECO:0000256" key="2">
    <source>
        <dbReference type="ARBA" id="ARBA00022840"/>
    </source>
</evidence>
<keyword evidence="8" id="KW-1185">Reference proteome</keyword>
<comment type="caution">
    <text evidence="7">The sequence shown here is derived from an EMBL/GenBank/DDBJ whole genome shotgun (WGS) entry which is preliminary data.</text>
</comment>
<organism evidence="7 8">
    <name type="scientific">Mesorhabditis spiculigera</name>
    <dbReference type="NCBI Taxonomy" id="96644"/>
    <lineage>
        <taxon>Eukaryota</taxon>
        <taxon>Metazoa</taxon>
        <taxon>Ecdysozoa</taxon>
        <taxon>Nematoda</taxon>
        <taxon>Chromadorea</taxon>
        <taxon>Rhabditida</taxon>
        <taxon>Rhabditina</taxon>
        <taxon>Rhabditomorpha</taxon>
        <taxon>Rhabditoidea</taxon>
        <taxon>Rhabditidae</taxon>
        <taxon>Mesorhabditinae</taxon>
        <taxon>Mesorhabditis</taxon>
    </lineage>
</organism>
<dbReference type="PROSITE" id="PS00108">
    <property type="entry name" value="PROTEIN_KINASE_ST"/>
    <property type="match status" value="1"/>
</dbReference>
<feature type="domain" description="Protein kinase" evidence="6">
    <location>
        <begin position="176"/>
        <end position="448"/>
    </location>
</feature>
<dbReference type="GO" id="GO:0005524">
    <property type="term" value="F:ATP binding"/>
    <property type="evidence" value="ECO:0007669"/>
    <property type="project" value="UniProtKB-UniRule"/>
</dbReference>
<dbReference type="InterPro" id="IPR017441">
    <property type="entry name" value="Protein_kinase_ATP_BS"/>
</dbReference>
<dbReference type="Gene3D" id="1.10.510.10">
    <property type="entry name" value="Transferase(Phosphotransferase) domain 1"/>
    <property type="match status" value="1"/>
</dbReference>
<feature type="compositionally biased region" description="Polar residues" evidence="4">
    <location>
        <begin position="23"/>
        <end position="40"/>
    </location>
</feature>
<evidence type="ECO:0000259" key="6">
    <source>
        <dbReference type="PROSITE" id="PS50011"/>
    </source>
</evidence>
<evidence type="ECO:0000313" key="7">
    <source>
        <dbReference type="EMBL" id="CAJ0570418.1"/>
    </source>
</evidence>
<dbReference type="AlphaFoldDB" id="A0AA36CKE4"/>
<keyword evidence="2 3" id="KW-0067">ATP-binding</keyword>
<evidence type="ECO:0000313" key="8">
    <source>
        <dbReference type="Proteomes" id="UP001177023"/>
    </source>
</evidence>
<dbReference type="GO" id="GO:0004672">
    <property type="term" value="F:protein kinase activity"/>
    <property type="evidence" value="ECO:0007669"/>
    <property type="project" value="InterPro"/>
</dbReference>
<feature type="non-terminal residue" evidence="7">
    <location>
        <position position="524"/>
    </location>
</feature>
<feature type="domain" description="FHA" evidence="5">
    <location>
        <begin position="67"/>
        <end position="133"/>
    </location>
</feature>
<dbReference type="SMART" id="SM00220">
    <property type="entry name" value="S_TKc"/>
    <property type="match status" value="1"/>
</dbReference>
<dbReference type="Pfam" id="PF00069">
    <property type="entry name" value="Pkinase"/>
    <property type="match status" value="1"/>
</dbReference>
<dbReference type="InterPro" id="IPR008984">
    <property type="entry name" value="SMAD_FHA_dom_sf"/>
</dbReference>
<evidence type="ECO:0000256" key="4">
    <source>
        <dbReference type="SAM" id="MobiDB-lite"/>
    </source>
</evidence>
<accession>A0AA36CKE4</accession>
<protein>
    <submittedName>
        <fullName evidence="7">Uncharacterized protein</fullName>
    </submittedName>
</protein>
<dbReference type="SUPFAM" id="SSF56112">
    <property type="entry name" value="Protein kinase-like (PK-like)"/>
    <property type="match status" value="1"/>
</dbReference>
<dbReference type="Pfam" id="PF00498">
    <property type="entry name" value="FHA"/>
    <property type="match status" value="1"/>
</dbReference>
<dbReference type="PROSITE" id="PS50011">
    <property type="entry name" value="PROTEIN_KINASE_DOM"/>
    <property type="match status" value="1"/>
</dbReference>
<evidence type="ECO:0000259" key="5">
    <source>
        <dbReference type="PROSITE" id="PS50006"/>
    </source>
</evidence>
<keyword evidence="1 3" id="KW-0547">Nucleotide-binding</keyword>
<dbReference type="PANTHER" id="PTHR24347">
    <property type="entry name" value="SERINE/THREONINE-PROTEIN KINASE"/>
    <property type="match status" value="1"/>
</dbReference>
<feature type="region of interest" description="Disordered" evidence="4">
    <location>
        <begin position="471"/>
        <end position="498"/>
    </location>
</feature>
<evidence type="ECO:0000256" key="1">
    <source>
        <dbReference type="ARBA" id="ARBA00022741"/>
    </source>
</evidence>
<feature type="compositionally biased region" description="Basic and acidic residues" evidence="4">
    <location>
        <begin position="10"/>
        <end position="21"/>
    </location>
</feature>
<feature type="region of interest" description="Disordered" evidence="4">
    <location>
        <begin position="1"/>
        <end position="40"/>
    </location>
</feature>
<proteinExistence type="predicted"/>
<dbReference type="InterPro" id="IPR011009">
    <property type="entry name" value="Kinase-like_dom_sf"/>
</dbReference>
<sequence length="524" mass="59846">MPKATRTKRDKGEHKENKPPRSENGTDIVNESSDTLLPSPTESPIYAKLKSVNEYLADTIELRNPKVIFGRILDQNLAKEHQIYEFELYNKCVKGTMNLISRTHFILYRSPGNNKTFIEDFSRNGTFVNQQRLTVGVKTELPHKSLISIGKPDQFFWCYDENKPAIYPLALTEKYTVSSYVIGTGGFSKVLFGFKRTPTCRRVAIKVLEKQIKVSKSQQQQANSEVAREVRLMCTLNNPFCMGFLDFYEDNFRSFIILEYSAGGDLFYKISAKVDDDGQLTGLDEPLGKYYTCQLLEALKYLDSRMITHRDIKPENIMLQTDEDYTLVKLCDFGLAKCYRKQSVMSTYVGTPAYIAPEVRHNENVPYTSAVDVWSLGVTVFLMLSGYPAFCETYPDMDLEQQVASGRLIFDKRWDTISTQARALIEEMIVVDPKKRITAAKALNHPWFDSDTKEKVDALVIMQRWRGGPPPCSVRTEFPTSSMTESNGRRRKAEEPILVTPTVKEKCRRLPNARRDAAKVPPAR</sequence>
<dbReference type="SMART" id="SM00240">
    <property type="entry name" value="FHA"/>
    <property type="match status" value="1"/>
</dbReference>
<dbReference type="EMBL" id="CATQJA010002310">
    <property type="protein sequence ID" value="CAJ0570418.1"/>
    <property type="molecule type" value="Genomic_DNA"/>
</dbReference>
<dbReference type="Gene3D" id="2.60.200.20">
    <property type="match status" value="1"/>
</dbReference>
<dbReference type="Proteomes" id="UP001177023">
    <property type="component" value="Unassembled WGS sequence"/>
</dbReference>
<gene>
    <name evidence="7" type="ORF">MSPICULIGERA_LOCUS8859</name>
</gene>
<feature type="binding site" evidence="3">
    <location>
        <position position="206"/>
    </location>
    <ligand>
        <name>ATP</name>
        <dbReference type="ChEBI" id="CHEBI:30616"/>
    </ligand>
</feature>